<dbReference type="GO" id="GO:0016874">
    <property type="term" value="F:ligase activity"/>
    <property type="evidence" value="ECO:0007669"/>
    <property type="project" value="UniProtKB-KW"/>
</dbReference>
<dbReference type="GO" id="GO:0005524">
    <property type="term" value="F:ATP binding"/>
    <property type="evidence" value="ECO:0007669"/>
    <property type="project" value="UniProtKB-KW"/>
</dbReference>
<reference evidence="6 7" key="1">
    <citation type="journal article" date="2018" name="Front. Plant Sci.">
        <title>Red Clover (Trifolium pratense) and Zigzag Clover (T. medium) - A Picture of Genomic Similarities and Differences.</title>
        <authorList>
            <person name="Dluhosova J."/>
            <person name="Istvanek J."/>
            <person name="Nedelnik J."/>
            <person name="Repkova J."/>
        </authorList>
    </citation>
    <scope>NUCLEOTIDE SEQUENCE [LARGE SCALE GENOMIC DNA]</scope>
    <source>
        <strain evidence="7">cv. 10/8</strain>
        <tissue evidence="6">Leaf</tissue>
    </source>
</reference>
<evidence type="ECO:0000256" key="2">
    <source>
        <dbReference type="ARBA" id="ARBA00022598"/>
    </source>
</evidence>
<evidence type="ECO:0000256" key="3">
    <source>
        <dbReference type="ARBA" id="ARBA00022741"/>
    </source>
</evidence>
<keyword evidence="4" id="KW-0067">ATP-binding</keyword>
<dbReference type="SUPFAM" id="SSF56801">
    <property type="entry name" value="Acetyl-CoA synthetase-like"/>
    <property type="match status" value="1"/>
</dbReference>
<dbReference type="AlphaFoldDB" id="A0A392UZH4"/>
<evidence type="ECO:0000259" key="5">
    <source>
        <dbReference type="Pfam" id="PF13193"/>
    </source>
</evidence>
<dbReference type="Pfam" id="PF13193">
    <property type="entry name" value="AMP-binding_C"/>
    <property type="match status" value="1"/>
</dbReference>
<evidence type="ECO:0000256" key="4">
    <source>
        <dbReference type="ARBA" id="ARBA00022840"/>
    </source>
</evidence>
<sequence length="53" mass="5951">MSSVEVEAVLYMHPAVKEAAVVARPDEFWGETPCAFVSLKDELKENEIPTEKE</sequence>
<dbReference type="PANTHER" id="PTHR43859">
    <property type="entry name" value="ACYL-ACTIVATING ENZYME"/>
    <property type="match status" value="1"/>
</dbReference>
<comment type="caution">
    <text evidence="6">The sequence shown here is derived from an EMBL/GenBank/DDBJ whole genome shotgun (WGS) entry which is preliminary data.</text>
</comment>
<dbReference type="Gene3D" id="3.30.300.30">
    <property type="match status" value="1"/>
</dbReference>
<evidence type="ECO:0000313" key="7">
    <source>
        <dbReference type="Proteomes" id="UP000265520"/>
    </source>
</evidence>
<evidence type="ECO:0000256" key="1">
    <source>
        <dbReference type="ARBA" id="ARBA00006432"/>
    </source>
</evidence>
<evidence type="ECO:0000313" key="6">
    <source>
        <dbReference type="EMBL" id="MCI81416.1"/>
    </source>
</evidence>
<comment type="similarity">
    <text evidence="1">Belongs to the ATP-dependent AMP-binding enzyme family.</text>
</comment>
<accession>A0A392UZH4</accession>
<dbReference type="PANTHER" id="PTHR43859:SF50">
    <property type="entry name" value="LONG-CHAIN ACYL-COA SYNTHETASE"/>
    <property type="match status" value="1"/>
</dbReference>
<feature type="non-terminal residue" evidence="6">
    <location>
        <position position="53"/>
    </location>
</feature>
<name>A0A392UZH4_9FABA</name>
<proteinExistence type="inferred from homology"/>
<dbReference type="InterPro" id="IPR025110">
    <property type="entry name" value="AMP-bd_C"/>
</dbReference>
<protein>
    <submittedName>
        <fullName evidence="6">2-succinylbenzoate-CoA ligase</fullName>
    </submittedName>
</protein>
<dbReference type="EMBL" id="LXQA011018533">
    <property type="protein sequence ID" value="MCI81416.1"/>
    <property type="molecule type" value="Genomic_DNA"/>
</dbReference>
<keyword evidence="7" id="KW-1185">Reference proteome</keyword>
<keyword evidence="2 6" id="KW-0436">Ligase</keyword>
<dbReference type="Proteomes" id="UP000265520">
    <property type="component" value="Unassembled WGS sequence"/>
</dbReference>
<dbReference type="InterPro" id="IPR045851">
    <property type="entry name" value="AMP-bd_C_sf"/>
</dbReference>
<feature type="domain" description="AMP-binding enzyme C-terminal" evidence="5">
    <location>
        <begin position="5"/>
        <end position="45"/>
    </location>
</feature>
<keyword evidence="3" id="KW-0547">Nucleotide-binding</keyword>
<organism evidence="6 7">
    <name type="scientific">Trifolium medium</name>
    <dbReference type="NCBI Taxonomy" id="97028"/>
    <lineage>
        <taxon>Eukaryota</taxon>
        <taxon>Viridiplantae</taxon>
        <taxon>Streptophyta</taxon>
        <taxon>Embryophyta</taxon>
        <taxon>Tracheophyta</taxon>
        <taxon>Spermatophyta</taxon>
        <taxon>Magnoliopsida</taxon>
        <taxon>eudicotyledons</taxon>
        <taxon>Gunneridae</taxon>
        <taxon>Pentapetalae</taxon>
        <taxon>rosids</taxon>
        <taxon>fabids</taxon>
        <taxon>Fabales</taxon>
        <taxon>Fabaceae</taxon>
        <taxon>Papilionoideae</taxon>
        <taxon>50 kb inversion clade</taxon>
        <taxon>NPAAA clade</taxon>
        <taxon>Hologalegina</taxon>
        <taxon>IRL clade</taxon>
        <taxon>Trifolieae</taxon>
        <taxon>Trifolium</taxon>
    </lineage>
</organism>